<comment type="caution">
    <text evidence="1">The sequence shown here is derived from an EMBL/GenBank/DDBJ whole genome shotgun (WGS) entry which is preliminary data.</text>
</comment>
<proteinExistence type="predicted"/>
<gene>
    <name evidence="1" type="ORF">CYY_004095</name>
</gene>
<accession>A0A8J4PV43</accession>
<organism evidence="1 2">
    <name type="scientific">Polysphondylium violaceum</name>
    <dbReference type="NCBI Taxonomy" id="133409"/>
    <lineage>
        <taxon>Eukaryota</taxon>
        <taxon>Amoebozoa</taxon>
        <taxon>Evosea</taxon>
        <taxon>Eumycetozoa</taxon>
        <taxon>Dictyostelia</taxon>
        <taxon>Dictyosteliales</taxon>
        <taxon>Dictyosteliaceae</taxon>
        <taxon>Polysphondylium</taxon>
    </lineage>
</organism>
<protein>
    <submittedName>
        <fullName evidence="1">Uncharacterized protein</fullName>
    </submittedName>
</protein>
<evidence type="ECO:0000313" key="2">
    <source>
        <dbReference type="Proteomes" id="UP000695562"/>
    </source>
</evidence>
<sequence length="436" mass="49670">MFRLQSLRNTIVKNNLLNNINKHSINRQLCTLNQYNNNNSNTKNTYNGYQYGSSRKGYLSSGVSFDKIMIAIAALGIGGAYFYDYELFLDENTYYNDKEFQDNFDTLLDSINDSIDKGELDKLQAQIHQPDPFLLDLEDPLEKLSLTLTNTPIGHCQPETLNNIDRTLSTLTRLSDCGLHKTSGYLNLLACLNELLDDCGDIGRFVPKIFALAQHDNITPLSLLIIIKPVLVIARDKKNRKFLVDNHAIPAFKRIIDRVYAERIGRENYFLNEVLYTLYDIVNSVDENTLSTDIDLEERNLISNYRQAPGSFWANRWNIHMAYWVPAFLFSIPAYSLPLAVSMPSIAGFGVIYTLMNALEVYDTGSIGTRLKSDKFNIKALTTTCSHYLPILAILGVIKYPVLLKPVLGYSVGHYFSRNQLMANTPYQDPLYRFNQ</sequence>
<dbReference type="AlphaFoldDB" id="A0A8J4PV43"/>
<dbReference type="OrthoDB" id="24275at2759"/>
<evidence type="ECO:0000313" key="1">
    <source>
        <dbReference type="EMBL" id="KAF2074588.1"/>
    </source>
</evidence>
<dbReference type="Proteomes" id="UP000695562">
    <property type="component" value="Unassembled WGS sequence"/>
</dbReference>
<name>A0A8J4PV43_9MYCE</name>
<reference evidence="1" key="1">
    <citation type="submission" date="2020-01" db="EMBL/GenBank/DDBJ databases">
        <title>Development of genomics and gene disruption for Polysphondylium violaceum indicates a role for the polyketide synthase stlB in stalk morphogenesis.</title>
        <authorList>
            <person name="Narita B."/>
            <person name="Kawabe Y."/>
            <person name="Kin K."/>
            <person name="Saito T."/>
            <person name="Gibbs R."/>
            <person name="Kuspa A."/>
            <person name="Muzny D."/>
            <person name="Queller D."/>
            <person name="Richards S."/>
            <person name="Strassman J."/>
            <person name="Sucgang R."/>
            <person name="Worley K."/>
            <person name="Schaap P."/>
        </authorList>
    </citation>
    <scope>NUCLEOTIDE SEQUENCE</scope>
    <source>
        <strain evidence="1">QSvi11</strain>
    </source>
</reference>
<keyword evidence="2" id="KW-1185">Reference proteome</keyword>
<dbReference type="EMBL" id="AJWJ01000139">
    <property type="protein sequence ID" value="KAF2074588.1"/>
    <property type="molecule type" value="Genomic_DNA"/>
</dbReference>